<evidence type="ECO:0000313" key="8">
    <source>
        <dbReference type="Proteomes" id="UP000027002"/>
    </source>
</evidence>
<dbReference type="AlphaFoldDB" id="A0A8E5MJX0"/>
<dbReference type="Pfam" id="PF14378">
    <property type="entry name" value="PAP2_3"/>
    <property type="match status" value="2"/>
</dbReference>
<keyword evidence="8" id="KW-1185">Reference proteome</keyword>
<protein>
    <recommendedName>
        <fullName evidence="6">Inositolphosphotransferase Aur1/Ipt1 domain-containing protein</fullName>
    </recommendedName>
</protein>
<reference evidence="7" key="1">
    <citation type="submission" date="2020-03" db="EMBL/GenBank/DDBJ databases">
        <title>A mixture of massive structural variations and highly conserved coding sequences in Ustilaginoidea virens genome.</title>
        <authorList>
            <person name="Zhang K."/>
            <person name="Zhao Z."/>
            <person name="Zhang Z."/>
            <person name="Li Y."/>
            <person name="Hsiang T."/>
            <person name="Sun W."/>
        </authorList>
    </citation>
    <scope>NUCLEOTIDE SEQUENCE</scope>
    <source>
        <strain evidence="7">UV-8b</strain>
    </source>
</reference>
<dbReference type="OrthoDB" id="2566866at2759"/>
<evidence type="ECO:0000313" key="7">
    <source>
        <dbReference type="EMBL" id="QUC22501.1"/>
    </source>
</evidence>
<accession>A0A8E5MJX0</accession>
<evidence type="ECO:0000256" key="4">
    <source>
        <dbReference type="ARBA" id="ARBA00023136"/>
    </source>
</evidence>
<evidence type="ECO:0000256" key="5">
    <source>
        <dbReference type="SAM" id="Phobius"/>
    </source>
</evidence>
<evidence type="ECO:0000259" key="6">
    <source>
        <dbReference type="Pfam" id="PF14378"/>
    </source>
</evidence>
<feature type="domain" description="Inositolphosphotransferase Aur1/Ipt1" evidence="6">
    <location>
        <begin position="157"/>
        <end position="220"/>
    </location>
</feature>
<gene>
    <name evidence="7" type="ORF">UV8b_06742</name>
</gene>
<dbReference type="CDD" id="cd03386">
    <property type="entry name" value="PAP2_Aur1_like"/>
    <property type="match status" value="1"/>
</dbReference>
<feature type="transmembrane region" description="Helical" evidence="5">
    <location>
        <begin position="237"/>
        <end position="255"/>
    </location>
</feature>
<dbReference type="InterPro" id="IPR026841">
    <property type="entry name" value="Aur1/Ipt1"/>
</dbReference>
<feature type="transmembrane region" description="Helical" evidence="5">
    <location>
        <begin position="309"/>
        <end position="325"/>
    </location>
</feature>
<dbReference type="PANTHER" id="PTHR31310:SF7">
    <property type="entry name" value="PA-PHOSPHATASE RELATED-FAMILY PROTEIN DDB_G0268928"/>
    <property type="match status" value="1"/>
</dbReference>
<evidence type="ECO:0000256" key="3">
    <source>
        <dbReference type="ARBA" id="ARBA00022989"/>
    </source>
</evidence>
<dbReference type="GeneID" id="66067519"/>
<feature type="transmembrane region" description="Helical" evidence="5">
    <location>
        <begin position="190"/>
        <end position="210"/>
    </location>
</feature>
<dbReference type="RefSeq" id="XP_043000174.1">
    <property type="nucleotide sequence ID" value="XM_043144239.1"/>
</dbReference>
<feature type="transmembrane region" description="Helical" evidence="5">
    <location>
        <begin position="337"/>
        <end position="360"/>
    </location>
</feature>
<sequence length="421" mass="47305">MAVGALLEPLTVVSLLFGGAWLNRDKEYCFKESQATWAAVDGVFKKNDEFGKRNPSPGSVASWSFDWSLSASPTLLGKPPKYRSRKLRLFGHETTVTSPNTLIFKDRLLSRVLRKFPFLVEVWYWALIYWVYQLGRAFTALTMMEDTVKTARRHALQVIRLERRLNIFREPPIQQFFLRRPALMHWINRIYSFIHIPGTILFLVVLYYLATVPRHRAAATDRVAFTSPALYEARRRAMAVCNLLAFAIFTLWPCMPPRLLSDPLYDGDNASEAKSYGFVDTVHGPAGESSVWTSNKFCNQHAAMPSLHFGYSLLVGLTIATLPTTGARPARWNRMGVVALGVSYPALILTAVVATANHFILDAMAGGLVCGIAWHSNDVMLNLCVLEDYFLCMVRIHKPVNSTDTETAMDTEFQSGLTSPA</sequence>
<feature type="domain" description="Inositolphosphotransferase Aur1/Ipt1" evidence="6">
    <location>
        <begin position="224"/>
        <end position="374"/>
    </location>
</feature>
<keyword evidence="3 5" id="KW-1133">Transmembrane helix</keyword>
<name>A0A8E5MJX0_USTVR</name>
<evidence type="ECO:0000256" key="2">
    <source>
        <dbReference type="ARBA" id="ARBA00022692"/>
    </source>
</evidence>
<dbReference type="KEGG" id="uvi:66067519"/>
<dbReference type="EMBL" id="CP072757">
    <property type="protein sequence ID" value="QUC22501.1"/>
    <property type="molecule type" value="Genomic_DNA"/>
</dbReference>
<organism evidence="7 8">
    <name type="scientific">Ustilaginoidea virens</name>
    <name type="common">Rice false smut fungus</name>
    <name type="synonym">Villosiclava virens</name>
    <dbReference type="NCBI Taxonomy" id="1159556"/>
    <lineage>
        <taxon>Eukaryota</taxon>
        <taxon>Fungi</taxon>
        <taxon>Dikarya</taxon>
        <taxon>Ascomycota</taxon>
        <taxon>Pezizomycotina</taxon>
        <taxon>Sordariomycetes</taxon>
        <taxon>Hypocreomycetidae</taxon>
        <taxon>Hypocreales</taxon>
        <taxon>Clavicipitaceae</taxon>
        <taxon>Ustilaginoidea</taxon>
    </lineage>
</organism>
<comment type="subcellular location">
    <subcellularLocation>
        <location evidence="1">Membrane</location>
        <topology evidence="1">Multi-pass membrane protein</topology>
    </subcellularLocation>
</comment>
<keyword evidence="4 5" id="KW-0472">Membrane</keyword>
<evidence type="ECO:0000256" key="1">
    <source>
        <dbReference type="ARBA" id="ARBA00004141"/>
    </source>
</evidence>
<proteinExistence type="predicted"/>
<feature type="transmembrane region" description="Helical" evidence="5">
    <location>
        <begin position="6"/>
        <end position="23"/>
    </location>
</feature>
<dbReference type="GO" id="GO:0016020">
    <property type="term" value="C:membrane"/>
    <property type="evidence" value="ECO:0007669"/>
    <property type="project" value="UniProtKB-SubCell"/>
</dbReference>
<feature type="transmembrane region" description="Helical" evidence="5">
    <location>
        <begin position="112"/>
        <end position="132"/>
    </location>
</feature>
<dbReference type="PANTHER" id="PTHR31310">
    <property type="match status" value="1"/>
</dbReference>
<keyword evidence="2 5" id="KW-0812">Transmembrane</keyword>
<dbReference type="Proteomes" id="UP000027002">
    <property type="component" value="Chromosome 5"/>
</dbReference>
<dbReference type="InterPro" id="IPR052185">
    <property type="entry name" value="IPC_Synthase-Related"/>
</dbReference>